<dbReference type="GO" id="GO:0006397">
    <property type="term" value="P:mRNA processing"/>
    <property type="evidence" value="ECO:0007669"/>
    <property type="project" value="InterPro"/>
</dbReference>
<dbReference type="InterPro" id="IPR051083">
    <property type="entry name" value="GrpII_Intron_Splice-Mob/Def"/>
</dbReference>
<proteinExistence type="predicted"/>
<sequence length="602" mass="69024">MKEDGVSVISQMWIENFREPDRIATNLSSYLRRLELWVLAYQKVCADEMGAYMPRSAIQRAALEDLLALRNAVLDSRFRWGARLEFYIKSPKDKTDYQSLSKRKIKAILTTTQPTPFQDRLVQEVLLMILEPIYESRFSQKSFAFRPGRTAHTALRVIRRSFAGYLWYIKGDLSTILDGTKVGLVINALIRDVRDKKVIDLLKAAMVTPVITTKDDGTFFGFAPEEAVKLPSWGHCGILSSLLANVCLDELDRWMEGKIKDFYHPSKSDVIWNSPEGEAEQGNTSWPEFVPTSGPDKTRKMDYIRYGGHILIGIRGPRADAATLRKQVVYPTLRYTAAGGKIISEKGVGTLLSVTASLKQCIKQFRKLSFLKGDRDPDPQPCFRMFHATQAHTNAQMNKFLSTMVEWYKYADNRKKIVNFCSYILRGSLAKLYAAKYKLRSRAKVYKIGSRNLSRPLKEKKGQSPEYHNLLRMGLVESIDGLQYTRMSLVPETDYSPLPNNWRPDHEKALLEYIRLDDPKTIEEQRSCIMDQGLVSPQDYISMLVWNYKRNAVMMDQLSLVNSGSINTERDQLLLLGSNQDKLEHRTKEEEENGERFSVSQM</sequence>
<dbReference type="AlphaFoldDB" id="A0A314Z135"/>
<accession>A0A314Z135</accession>
<reference evidence="3 4" key="1">
    <citation type="submission" date="2018-02" db="EMBL/GenBank/DDBJ databases">
        <title>Draft genome of wild Prunus yedoensis var. nudiflora.</title>
        <authorList>
            <person name="Baek S."/>
            <person name="Kim J.-H."/>
            <person name="Choi K."/>
            <person name="Kim G.-B."/>
            <person name="Cho A."/>
            <person name="Jang H."/>
            <person name="Shin C.-H."/>
            <person name="Yu H.-J."/>
            <person name="Mun J.-H."/>
        </authorList>
    </citation>
    <scope>NUCLEOTIDE SEQUENCE [LARGE SCALE GENOMIC DNA]</scope>
    <source>
        <strain evidence="4">cv. Jeju island</strain>
        <tissue evidence="3">Leaf</tissue>
    </source>
</reference>
<dbReference type="STRING" id="2094558.A0A314Z135"/>
<evidence type="ECO:0000259" key="2">
    <source>
        <dbReference type="Pfam" id="PF01348"/>
    </source>
</evidence>
<evidence type="ECO:0000313" key="3">
    <source>
        <dbReference type="EMBL" id="PQQ12423.1"/>
    </source>
</evidence>
<evidence type="ECO:0000313" key="4">
    <source>
        <dbReference type="Proteomes" id="UP000250321"/>
    </source>
</evidence>
<protein>
    <submittedName>
        <fullName evidence="3">Putative mitochondrial protein ymf11</fullName>
    </submittedName>
</protein>
<keyword evidence="4" id="KW-1185">Reference proteome</keyword>
<feature type="domain" description="Domain X" evidence="2">
    <location>
        <begin position="354"/>
        <end position="455"/>
    </location>
</feature>
<dbReference type="GO" id="GO:0005739">
    <property type="term" value="C:mitochondrion"/>
    <property type="evidence" value="ECO:0007669"/>
    <property type="project" value="UniProtKB-ARBA"/>
</dbReference>
<dbReference type="OrthoDB" id="596361at2759"/>
<dbReference type="InterPro" id="IPR024937">
    <property type="entry name" value="Domain_X"/>
</dbReference>
<dbReference type="Pfam" id="PF01348">
    <property type="entry name" value="Intron_maturas2"/>
    <property type="match status" value="1"/>
</dbReference>
<dbReference type="PANTHER" id="PTHR34047">
    <property type="entry name" value="NUCLEAR INTRON MATURASE 1, MITOCHONDRIAL-RELATED"/>
    <property type="match status" value="1"/>
</dbReference>
<evidence type="ECO:0000256" key="1">
    <source>
        <dbReference type="SAM" id="MobiDB-lite"/>
    </source>
</evidence>
<dbReference type="InterPro" id="IPR043502">
    <property type="entry name" value="DNA/RNA_pol_sf"/>
</dbReference>
<comment type="caution">
    <text evidence="3">The sequence shown here is derived from an EMBL/GenBank/DDBJ whole genome shotgun (WGS) entry which is preliminary data.</text>
</comment>
<dbReference type="EMBL" id="PJQY01000354">
    <property type="protein sequence ID" value="PQQ12423.1"/>
    <property type="molecule type" value="Genomic_DNA"/>
</dbReference>
<dbReference type="PANTHER" id="PTHR34047:SF1">
    <property type="entry name" value="NUCLEAR INTRON MATURASE 2, MITOCHONDRIAL"/>
    <property type="match status" value="1"/>
</dbReference>
<organism evidence="3 4">
    <name type="scientific">Prunus yedoensis var. nudiflora</name>
    <dbReference type="NCBI Taxonomy" id="2094558"/>
    <lineage>
        <taxon>Eukaryota</taxon>
        <taxon>Viridiplantae</taxon>
        <taxon>Streptophyta</taxon>
        <taxon>Embryophyta</taxon>
        <taxon>Tracheophyta</taxon>
        <taxon>Spermatophyta</taxon>
        <taxon>Magnoliopsida</taxon>
        <taxon>eudicotyledons</taxon>
        <taxon>Gunneridae</taxon>
        <taxon>Pentapetalae</taxon>
        <taxon>rosids</taxon>
        <taxon>fabids</taxon>
        <taxon>Rosales</taxon>
        <taxon>Rosaceae</taxon>
        <taxon>Amygdaloideae</taxon>
        <taxon>Amygdaleae</taxon>
        <taxon>Prunus</taxon>
    </lineage>
</organism>
<gene>
    <name evidence="3" type="ORF">Pyn_00133</name>
</gene>
<feature type="region of interest" description="Disordered" evidence="1">
    <location>
        <begin position="580"/>
        <end position="602"/>
    </location>
</feature>
<dbReference type="CDD" id="cd01651">
    <property type="entry name" value="RT_G2_intron"/>
    <property type="match status" value="1"/>
</dbReference>
<name>A0A314Z135_PRUYE</name>
<dbReference type="SUPFAM" id="SSF56672">
    <property type="entry name" value="DNA/RNA polymerases"/>
    <property type="match status" value="1"/>
</dbReference>
<dbReference type="Proteomes" id="UP000250321">
    <property type="component" value="Unassembled WGS sequence"/>
</dbReference>